<sequence>MSLSQITPTMSTQRLIDRDERTRQKPMRVLVLGMCRTGTTSIAIALRKLGYTSHQMRDVLAKPSELALWEEAVNVTLLPAQDRPANQQKMEPYGKEEFDKLLANYDAVMDLPGCVFASQLVEAYPDAKVILTKRKYEDWEQSMQESIWCLDTWRLFTICRQLNLTQLAPLMRLVHSVFQAHSNNNYGGPAAKAAFDKHYDTVRSLVPKDRLLELDTDEDLSWEPLCDFLGKEVLKESFPRASEEKAMRKGLENAWWGMVLYFVSMVLFPGGVIFGSYLLYTHADDLRAYRDGWLMVAKKYMDTGEL</sequence>
<evidence type="ECO:0000256" key="1">
    <source>
        <dbReference type="SAM" id="Phobius"/>
    </source>
</evidence>
<dbReference type="STRING" id="5599.A0A177DJQ3"/>
<dbReference type="OMA" id="TEAMNCN"/>
<protein>
    <recommendedName>
        <fullName evidence="4">NAD dependent epimerase/dehydratase</fullName>
    </recommendedName>
</protein>
<feature type="transmembrane region" description="Helical" evidence="1">
    <location>
        <begin position="255"/>
        <end position="280"/>
    </location>
</feature>
<reference evidence="2 3" key="1">
    <citation type="submission" date="2016-05" db="EMBL/GenBank/DDBJ databases">
        <title>Comparative analysis of secretome profiles of manganese(II)-oxidizing ascomycete fungi.</title>
        <authorList>
            <consortium name="DOE Joint Genome Institute"/>
            <person name="Zeiner C.A."/>
            <person name="Purvine S.O."/>
            <person name="Zink E.M."/>
            <person name="Wu S."/>
            <person name="Pasa-Tolic L."/>
            <person name="Chaput D.L."/>
            <person name="Haridas S."/>
            <person name="Grigoriev I.V."/>
            <person name="Santelli C.M."/>
            <person name="Hansel C.M."/>
        </authorList>
    </citation>
    <scope>NUCLEOTIDE SEQUENCE [LARGE SCALE GENOMIC DNA]</scope>
    <source>
        <strain evidence="2 3">SRC1lrK2f</strain>
    </source>
</reference>
<dbReference type="SUPFAM" id="SSF52540">
    <property type="entry name" value="P-loop containing nucleoside triphosphate hydrolases"/>
    <property type="match status" value="1"/>
</dbReference>
<dbReference type="AlphaFoldDB" id="A0A177DJQ3"/>
<dbReference type="InterPro" id="IPR027417">
    <property type="entry name" value="P-loop_NTPase"/>
</dbReference>
<evidence type="ECO:0000313" key="2">
    <source>
        <dbReference type="EMBL" id="OAG19528.1"/>
    </source>
</evidence>
<dbReference type="PANTHER" id="PTHR36978">
    <property type="entry name" value="P-LOOP CONTAINING NUCLEOTIDE TRIPHOSPHATE HYDROLASE"/>
    <property type="match status" value="1"/>
</dbReference>
<keyword evidence="1" id="KW-1133">Transmembrane helix</keyword>
<keyword evidence="3" id="KW-1185">Reference proteome</keyword>
<dbReference type="RefSeq" id="XP_018384949.1">
    <property type="nucleotide sequence ID" value="XM_018530424.1"/>
</dbReference>
<dbReference type="VEuPathDB" id="FungiDB:CC77DRAFT_169126"/>
<dbReference type="InterPro" id="IPR040632">
    <property type="entry name" value="Sulfotransfer_4"/>
</dbReference>
<proteinExistence type="predicted"/>
<organism evidence="2 3">
    <name type="scientific">Alternaria alternata</name>
    <name type="common">Alternaria rot fungus</name>
    <name type="synonym">Torula alternata</name>
    <dbReference type="NCBI Taxonomy" id="5599"/>
    <lineage>
        <taxon>Eukaryota</taxon>
        <taxon>Fungi</taxon>
        <taxon>Dikarya</taxon>
        <taxon>Ascomycota</taxon>
        <taxon>Pezizomycotina</taxon>
        <taxon>Dothideomycetes</taxon>
        <taxon>Pleosporomycetidae</taxon>
        <taxon>Pleosporales</taxon>
        <taxon>Pleosporineae</taxon>
        <taxon>Pleosporaceae</taxon>
        <taxon>Alternaria</taxon>
        <taxon>Alternaria sect. Alternaria</taxon>
        <taxon>Alternaria alternata complex</taxon>
    </lineage>
</organism>
<dbReference type="PANTHER" id="PTHR36978:SF4">
    <property type="entry name" value="P-LOOP CONTAINING NUCLEOSIDE TRIPHOSPHATE HYDROLASE PROTEIN"/>
    <property type="match status" value="1"/>
</dbReference>
<dbReference type="GeneID" id="29116018"/>
<keyword evidence="1" id="KW-0472">Membrane</keyword>
<evidence type="ECO:0008006" key="4">
    <source>
        <dbReference type="Google" id="ProtNLM"/>
    </source>
</evidence>
<dbReference type="Pfam" id="PF17784">
    <property type="entry name" value="Sulfotransfer_4"/>
    <property type="match status" value="1"/>
</dbReference>
<gene>
    <name evidence="2" type="ORF">CC77DRAFT_169126</name>
</gene>
<dbReference type="EMBL" id="KV441481">
    <property type="protein sequence ID" value="OAG19528.1"/>
    <property type="molecule type" value="Genomic_DNA"/>
</dbReference>
<dbReference type="Proteomes" id="UP000077248">
    <property type="component" value="Unassembled WGS sequence"/>
</dbReference>
<evidence type="ECO:0000313" key="3">
    <source>
        <dbReference type="Proteomes" id="UP000077248"/>
    </source>
</evidence>
<dbReference type="KEGG" id="aalt:CC77DRAFT_169126"/>
<keyword evidence="1" id="KW-0812">Transmembrane</keyword>
<dbReference type="Gene3D" id="3.40.50.300">
    <property type="entry name" value="P-loop containing nucleotide triphosphate hydrolases"/>
    <property type="match status" value="1"/>
</dbReference>
<name>A0A177DJQ3_ALTAL</name>
<accession>A0A177DJQ3</accession>